<dbReference type="InterPro" id="IPR012340">
    <property type="entry name" value="NA-bd_OB-fold"/>
</dbReference>
<dbReference type="AlphaFoldDB" id="A0A2P8F3E9"/>
<dbReference type="PROSITE" id="PS00352">
    <property type="entry name" value="CSD_1"/>
    <property type="match status" value="1"/>
</dbReference>
<dbReference type="GO" id="GO:0043488">
    <property type="term" value="P:regulation of mRNA stability"/>
    <property type="evidence" value="ECO:0007669"/>
    <property type="project" value="TreeGrafter"/>
</dbReference>
<feature type="domain" description="CSD" evidence="4">
    <location>
        <begin position="2"/>
        <end position="67"/>
    </location>
</feature>
<name>A0A2P8F3E9_9GAMM</name>
<dbReference type="InterPro" id="IPR010718">
    <property type="entry name" value="DUF1294"/>
</dbReference>
<dbReference type="Pfam" id="PF06961">
    <property type="entry name" value="DUF1294"/>
    <property type="match status" value="1"/>
</dbReference>
<dbReference type="InterPro" id="IPR052069">
    <property type="entry name" value="Ca-reg_mRNA-binding_domain"/>
</dbReference>
<dbReference type="PANTHER" id="PTHR12962">
    <property type="entry name" value="CALCIUM-REGULATED HEAT STABLE PROTEIN CRHSP-24-RELATED"/>
    <property type="match status" value="1"/>
</dbReference>
<dbReference type="Gene3D" id="2.40.50.140">
    <property type="entry name" value="Nucleic acid-binding proteins"/>
    <property type="match status" value="1"/>
</dbReference>
<dbReference type="OrthoDB" id="72963at2"/>
<evidence type="ECO:0000256" key="2">
    <source>
        <dbReference type="RuleBase" id="RU000408"/>
    </source>
</evidence>
<dbReference type="PROSITE" id="PS51857">
    <property type="entry name" value="CSD_2"/>
    <property type="match status" value="1"/>
</dbReference>
<sequence>MAAKGRVKKWNADKGFGFIQPLDGGADVFFHVSALRDRTLLPQINQLVTYVPTTDKDNRPKAEGVMLAGKSVKRRSPQHRGAADVVMPVLALFAVLVVAVLMEYLPWQLPLLMAVLSGVTFVVYAMDKSAAQKNQYRTPESTLHMLALVGGWPGALCAQKILRHKSVKAAFRSVFWGTVVVNLGMLGFLMSSAGRPLWQAFL</sequence>
<dbReference type="GO" id="GO:0003730">
    <property type="term" value="F:mRNA 3'-UTR binding"/>
    <property type="evidence" value="ECO:0007669"/>
    <property type="project" value="TreeGrafter"/>
</dbReference>
<dbReference type="RefSeq" id="WP_106590454.1">
    <property type="nucleotide sequence ID" value="NZ_PYGI01000002.1"/>
</dbReference>
<dbReference type="SMART" id="SM00357">
    <property type="entry name" value="CSP"/>
    <property type="match status" value="1"/>
</dbReference>
<keyword evidence="1" id="KW-0597">Phosphoprotein</keyword>
<feature type="transmembrane region" description="Helical" evidence="3">
    <location>
        <begin position="169"/>
        <end position="190"/>
    </location>
</feature>
<dbReference type="SUPFAM" id="SSF50249">
    <property type="entry name" value="Nucleic acid-binding proteins"/>
    <property type="match status" value="1"/>
</dbReference>
<dbReference type="PANTHER" id="PTHR12962:SF1">
    <property type="entry name" value="COLD SHOCK DOMAIN-CONTAINING PROTEIN CG9705"/>
    <property type="match status" value="1"/>
</dbReference>
<dbReference type="GO" id="GO:0005829">
    <property type="term" value="C:cytosol"/>
    <property type="evidence" value="ECO:0007669"/>
    <property type="project" value="UniProtKB-ARBA"/>
</dbReference>
<dbReference type="EMBL" id="PYGI01000002">
    <property type="protein sequence ID" value="PSL16237.1"/>
    <property type="molecule type" value="Genomic_DNA"/>
</dbReference>
<comment type="subcellular location">
    <subcellularLocation>
        <location evidence="2">Cytoplasm</location>
    </subcellularLocation>
</comment>
<reference evidence="5 6" key="1">
    <citation type="submission" date="2018-03" db="EMBL/GenBank/DDBJ databases">
        <title>Genomic Encyclopedia of Archaeal and Bacterial Type Strains, Phase II (KMG-II): from individual species to whole genera.</title>
        <authorList>
            <person name="Goeker M."/>
        </authorList>
    </citation>
    <scope>NUCLEOTIDE SEQUENCE [LARGE SCALE GENOMIC DNA]</scope>
    <source>
        <strain evidence="5 6">DSM 17586</strain>
    </source>
</reference>
<dbReference type="InterPro" id="IPR011129">
    <property type="entry name" value="CSD"/>
</dbReference>
<dbReference type="Pfam" id="PF00313">
    <property type="entry name" value="CSD"/>
    <property type="match status" value="1"/>
</dbReference>
<evidence type="ECO:0000313" key="5">
    <source>
        <dbReference type="EMBL" id="PSL16237.1"/>
    </source>
</evidence>
<organism evidence="5 6">
    <name type="scientific">Marinobacterium halophilum</name>
    <dbReference type="NCBI Taxonomy" id="267374"/>
    <lineage>
        <taxon>Bacteria</taxon>
        <taxon>Pseudomonadati</taxon>
        <taxon>Pseudomonadota</taxon>
        <taxon>Gammaproteobacteria</taxon>
        <taxon>Oceanospirillales</taxon>
        <taxon>Oceanospirillaceae</taxon>
        <taxon>Marinobacterium</taxon>
    </lineage>
</organism>
<protein>
    <submittedName>
        <fullName evidence="5">Uncharacterized membrane protein YsdA (DUF1294 family)</fullName>
    </submittedName>
</protein>
<gene>
    <name evidence="5" type="ORF">CLV44_102160</name>
</gene>
<keyword evidence="3" id="KW-0472">Membrane</keyword>
<evidence type="ECO:0000313" key="6">
    <source>
        <dbReference type="Proteomes" id="UP000242133"/>
    </source>
</evidence>
<feature type="transmembrane region" description="Helical" evidence="3">
    <location>
        <begin position="81"/>
        <end position="101"/>
    </location>
</feature>
<accession>A0A2P8F3E9</accession>
<evidence type="ECO:0000256" key="3">
    <source>
        <dbReference type="SAM" id="Phobius"/>
    </source>
</evidence>
<dbReference type="Proteomes" id="UP000242133">
    <property type="component" value="Unassembled WGS sequence"/>
</dbReference>
<feature type="transmembrane region" description="Helical" evidence="3">
    <location>
        <begin position="107"/>
        <end position="126"/>
    </location>
</feature>
<dbReference type="InterPro" id="IPR019844">
    <property type="entry name" value="CSD_CS"/>
</dbReference>
<keyword evidence="3" id="KW-1133">Transmembrane helix</keyword>
<dbReference type="CDD" id="cd04458">
    <property type="entry name" value="CSP_CDS"/>
    <property type="match status" value="1"/>
</dbReference>
<evidence type="ECO:0000256" key="1">
    <source>
        <dbReference type="ARBA" id="ARBA00022553"/>
    </source>
</evidence>
<keyword evidence="6" id="KW-1185">Reference proteome</keyword>
<keyword evidence="3" id="KW-0812">Transmembrane</keyword>
<comment type="caution">
    <text evidence="5">The sequence shown here is derived from an EMBL/GenBank/DDBJ whole genome shotgun (WGS) entry which is preliminary data.</text>
</comment>
<proteinExistence type="predicted"/>
<evidence type="ECO:0000259" key="4">
    <source>
        <dbReference type="PROSITE" id="PS51857"/>
    </source>
</evidence>
<dbReference type="InterPro" id="IPR002059">
    <property type="entry name" value="CSP_DNA-bd"/>
</dbReference>